<dbReference type="PROSITE" id="PS51536">
    <property type="entry name" value="TFG"/>
    <property type="match status" value="1"/>
</dbReference>
<evidence type="ECO:0000313" key="8">
    <source>
        <dbReference type="Ensembl" id="ENSAPOP00000026313.1"/>
    </source>
</evidence>
<accession>A0A3Q1G8F8</accession>
<name>A0A3Q1G8F8_9TELE</name>
<dbReference type="Ensembl" id="ENSAPOT00000004050.1">
    <property type="protein sequence ID" value="ENSAPOP00000026313.1"/>
    <property type="gene ID" value="ENSAPOG00000010003.1"/>
</dbReference>
<sequence>MVEKAVQTLSVDRLGQRRGLTAFRTQEQQWDRRRPQRTSGLNSQTRRGPGTTSDNFEVDKKENEGLHSAAEDDRFGPKCYYDKAKSFFDNISCDSSFSFRISWAEERKRNLETFGVPGRFLRGQGFRGGYTGRRGQGIAQTLPPHRTRSGQM</sequence>
<organism evidence="8 9">
    <name type="scientific">Acanthochromis polyacanthus</name>
    <name type="common">spiny chromis</name>
    <dbReference type="NCBI Taxonomy" id="80966"/>
    <lineage>
        <taxon>Eukaryota</taxon>
        <taxon>Metazoa</taxon>
        <taxon>Chordata</taxon>
        <taxon>Craniata</taxon>
        <taxon>Vertebrata</taxon>
        <taxon>Euteleostomi</taxon>
        <taxon>Actinopterygii</taxon>
        <taxon>Neopterygii</taxon>
        <taxon>Teleostei</taxon>
        <taxon>Neoteleostei</taxon>
        <taxon>Acanthomorphata</taxon>
        <taxon>Ovalentaria</taxon>
        <taxon>Pomacentridae</taxon>
        <taxon>Acanthochromis</taxon>
    </lineage>
</organism>
<keyword evidence="9" id="KW-1185">Reference proteome</keyword>
<proteinExistence type="predicted"/>
<dbReference type="GO" id="GO:0006417">
    <property type="term" value="P:regulation of translation"/>
    <property type="evidence" value="ECO:0007669"/>
    <property type="project" value="UniProtKB-KW"/>
</dbReference>
<evidence type="ECO:0000259" key="6">
    <source>
        <dbReference type="PROSITE" id="PS51513"/>
    </source>
</evidence>
<feature type="domain" description="FFD box profile" evidence="6">
    <location>
        <begin position="79"/>
        <end position="95"/>
    </location>
</feature>
<reference evidence="8" key="2">
    <citation type="submission" date="2025-09" db="UniProtKB">
        <authorList>
            <consortium name="Ensembl"/>
        </authorList>
    </citation>
    <scope>IDENTIFICATION</scope>
</reference>
<feature type="compositionally biased region" description="Polar residues" evidence="5">
    <location>
        <begin position="37"/>
        <end position="55"/>
    </location>
</feature>
<dbReference type="InterPro" id="IPR019050">
    <property type="entry name" value="FDF_dom"/>
</dbReference>
<evidence type="ECO:0000259" key="7">
    <source>
        <dbReference type="PROSITE" id="PS51536"/>
    </source>
</evidence>
<keyword evidence="2" id="KW-0687">Ribonucleoprotein</keyword>
<feature type="region of interest" description="Disordered" evidence="5">
    <location>
        <begin position="127"/>
        <end position="152"/>
    </location>
</feature>
<evidence type="ECO:0000256" key="4">
    <source>
        <dbReference type="PROSITE-ProRule" id="PRU00869"/>
    </source>
</evidence>
<dbReference type="InterPro" id="IPR025768">
    <property type="entry name" value="TFG_box"/>
</dbReference>
<reference evidence="8" key="1">
    <citation type="submission" date="2025-08" db="UniProtKB">
        <authorList>
            <consortium name="Ensembl"/>
        </authorList>
    </citation>
    <scope>IDENTIFICATION</scope>
</reference>
<evidence type="ECO:0000256" key="3">
    <source>
        <dbReference type="PROSITE-ProRule" id="PRU00846"/>
    </source>
</evidence>
<evidence type="ECO:0000256" key="5">
    <source>
        <dbReference type="SAM" id="MobiDB-lite"/>
    </source>
</evidence>
<feature type="compositionally biased region" description="Basic and acidic residues" evidence="5">
    <location>
        <begin position="57"/>
        <end position="76"/>
    </location>
</feature>
<keyword evidence="1" id="KW-0810">Translation regulation</keyword>
<evidence type="ECO:0000313" key="9">
    <source>
        <dbReference type="Proteomes" id="UP000257200"/>
    </source>
</evidence>
<dbReference type="InParanoid" id="A0A3Q1G8F8"/>
<feature type="domain" description="TFG box profile" evidence="7">
    <location>
        <begin position="98"/>
        <end position="118"/>
    </location>
</feature>
<dbReference type="SMART" id="SM01199">
    <property type="entry name" value="FDF"/>
    <property type="match status" value="1"/>
</dbReference>
<feature type="short sequence motif" description="FFD box" evidence="3">
    <location>
        <begin position="79"/>
        <end position="95"/>
    </location>
</feature>
<feature type="short sequence motif" description="TFG box" evidence="4">
    <location>
        <begin position="98"/>
        <end position="118"/>
    </location>
</feature>
<dbReference type="GO" id="GO:0003729">
    <property type="term" value="F:mRNA binding"/>
    <property type="evidence" value="ECO:0007669"/>
    <property type="project" value="TreeGrafter"/>
</dbReference>
<feature type="region of interest" description="Disordered" evidence="5">
    <location>
        <begin position="17"/>
        <end position="76"/>
    </location>
</feature>
<protein>
    <submittedName>
        <fullName evidence="8">LSM family member 14B</fullName>
    </submittedName>
</protein>
<dbReference type="GO" id="GO:1990904">
    <property type="term" value="C:ribonucleoprotein complex"/>
    <property type="evidence" value="ECO:0007669"/>
    <property type="project" value="UniProtKB-KW"/>
</dbReference>
<dbReference type="AlphaFoldDB" id="A0A3Q1G8F8"/>
<dbReference type="PROSITE" id="PS51513">
    <property type="entry name" value="FFD"/>
    <property type="match status" value="1"/>
</dbReference>
<evidence type="ECO:0000256" key="2">
    <source>
        <dbReference type="ARBA" id="ARBA00023274"/>
    </source>
</evidence>
<dbReference type="InterPro" id="IPR025761">
    <property type="entry name" value="FFD_box"/>
</dbReference>
<dbReference type="GeneTree" id="ENSGT00940000156010"/>
<dbReference type="PANTHER" id="PTHR13586">
    <property type="entry name" value="SCD6 PROTEIN-RELATED"/>
    <property type="match status" value="1"/>
</dbReference>
<evidence type="ECO:0000256" key="1">
    <source>
        <dbReference type="ARBA" id="ARBA00022845"/>
    </source>
</evidence>
<dbReference type="STRING" id="80966.ENSAPOP00000026313"/>
<dbReference type="Proteomes" id="UP000257200">
    <property type="component" value="Unplaced"/>
</dbReference>
<dbReference type="PANTHER" id="PTHR13586:SF1">
    <property type="entry name" value="PROTEIN LSM14 HOMOLOG B"/>
    <property type="match status" value="1"/>
</dbReference>